<dbReference type="AlphaFoldDB" id="L8WIK1"/>
<evidence type="ECO:0000313" key="3">
    <source>
        <dbReference type="Proteomes" id="UP000011668"/>
    </source>
</evidence>
<evidence type="ECO:0000313" key="2">
    <source>
        <dbReference type="EMBL" id="ELU38046.1"/>
    </source>
</evidence>
<protein>
    <submittedName>
        <fullName evidence="2">Uncharacterized protein</fullName>
    </submittedName>
</protein>
<accession>L8WIK1</accession>
<comment type="caution">
    <text evidence="2">The sequence shown here is derived from an EMBL/GenBank/DDBJ whole genome shotgun (WGS) entry which is preliminary data.</text>
</comment>
<proteinExistence type="predicted"/>
<reference evidence="2 3" key="1">
    <citation type="journal article" date="2013" name="Nat. Commun.">
        <title>The evolution and pathogenic mechanisms of the rice sheath blight pathogen.</title>
        <authorList>
            <person name="Zheng A."/>
            <person name="Lin R."/>
            <person name="Xu L."/>
            <person name="Qin P."/>
            <person name="Tang C."/>
            <person name="Ai P."/>
            <person name="Zhang D."/>
            <person name="Liu Y."/>
            <person name="Sun Z."/>
            <person name="Feng H."/>
            <person name="Wang Y."/>
            <person name="Chen Y."/>
            <person name="Liang X."/>
            <person name="Fu R."/>
            <person name="Li Q."/>
            <person name="Zhang J."/>
            <person name="Yu X."/>
            <person name="Xie Z."/>
            <person name="Ding L."/>
            <person name="Guan P."/>
            <person name="Tang J."/>
            <person name="Liang Y."/>
            <person name="Wang S."/>
            <person name="Deng Q."/>
            <person name="Li S."/>
            <person name="Zhu J."/>
            <person name="Wang L."/>
            <person name="Liu H."/>
            <person name="Li P."/>
        </authorList>
    </citation>
    <scope>NUCLEOTIDE SEQUENCE [LARGE SCALE GENOMIC DNA]</scope>
    <source>
        <strain evidence="3">AG-1 IA</strain>
    </source>
</reference>
<sequence length="85" mass="9515">MDLFSDCCERGIDWLRPCDPCASLRRPHKPRRPTHYPRSCAIRPNATEPRPSTPLAAPPYVIGFRSGSTMVNSEIDAVRGSFIDT</sequence>
<gene>
    <name evidence="2" type="ORF">AG1IA_07925</name>
</gene>
<organism evidence="2 3">
    <name type="scientific">Thanatephorus cucumeris (strain AG1-IA)</name>
    <name type="common">Rice sheath blight fungus</name>
    <name type="synonym">Rhizoctonia solani</name>
    <dbReference type="NCBI Taxonomy" id="983506"/>
    <lineage>
        <taxon>Eukaryota</taxon>
        <taxon>Fungi</taxon>
        <taxon>Dikarya</taxon>
        <taxon>Basidiomycota</taxon>
        <taxon>Agaricomycotina</taxon>
        <taxon>Agaricomycetes</taxon>
        <taxon>Cantharellales</taxon>
        <taxon>Ceratobasidiaceae</taxon>
        <taxon>Rhizoctonia</taxon>
        <taxon>Rhizoctonia solani AG-1</taxon>
    </lineage>
</organism>
<dbReference type="EMBL" id="AFRT01002288">
    <property type="protein sequence ID" value="ELU38046.1"/>
    <property type="molecule type" value="Genomic_DNA"/>
</dbReference>
<evidence type="ECO:0000256" key="1">
    <source>
        <dbReference type="SAM" id="MobiDB-lite"/>
    </source>
</evidence>
<keyword evidence="3" id="KW-1185">Reference proteome</keyword>
<name>L8WIK1_THACA</name>
<dbReference type="HOGENOM" id="CLU_2514193_0_0_1"/>
<dbReference type="Proteomes" id="UP000011668">
    <property type="component" value="Unassembled WGS sequence"/>
</dbReference>
<feature type="region of interest" description="Disordered" evidence="1">
    <location>
        <begin position="29"/>
        <end position="55"/>
    </location>
</feature>